<gene>
    <name evidence="7" type="ORF">GCM10010185_17740</name>
</gene>
<reference evidence="7" key="1">
    <citation type="journal article" date="2014" name="Int. J. Syst. Evol. Microbiol.">
        <title>Complete genome sequence of Corynebacterium casei LMG S-19264T (=DSM 44701T), isolated from a smear-ripened cheese.</title>
        <authorList>
            <consortium name="US DOE Joint Genome Institute (JGI-PGF)"/>
            <person name="Walter F."/>
            <person name="Albersmeier A."/>
            <person name="Kalinowski J."/>
            <person name="Ruckert C."/>
        </authorList>
    </citation>
    <scope>NUCLEOTIDE SEQUENCE</scope>
    <source>
        <strain evidence="7">JCM 3313</strain>
    </source>
</reference>
<evidence type="ECO:0000256" key="4">
    <source>
        <dbReference type="SAM" id="SignalP"/>
    </source>
</evidence>
<dbReference type="EMBL" id="BMRG01000003">
    <property type="protein sequence ID" value="GGP46505.1"/>
    <property type="molecule type" value="Genomic_DNA"/>
</dbReference>
<sequence>MRTTAAMAVTAALLLSGAPAFAQDAQRLHGQFLDQRITWSPCAEPELEGLECGTFATPFDWRRPGDERAITIAVSRSLPAGGQAARGSVLTNPGGPGGAGRILPRLFQTRPRVADNFEVVGVDVRGTGASDNVTCGGYSWFGLADPRDRSRANLDLHYDAAELQATACQVRSGELGRVVDTEQTVRDLDLLRHLLGREEVSWIGYSGGTWLGAHYATHFPQRVDKFVLDSVADFTGTFQDVFDDFGMATERRLRVDFLPWVARHDAVYHLGDTADAVWRSYERTRAALAAEPIALPDGSWLNGAILDLVVRRGLYSKLTFPDIAESLAALASGAAAAAALADIGTAARFADAESATLYTVTCNDTPFRGDRSDLARQGDRQGKRYPFFGHHQVLAPCASWDRPPLRLKTPDGEGVPPVLMVQSVRDPATSLEGARRAHRGFAGSRLITVEDEGDHGIYAVGNACVDDLVESFLVDGVVPAADLTCPGTPLPEPTAARSAPLPLGWPL</sequence>
<evidence type="ECO:0000259" key="6">
    <source>
        <dbReference type="Pfam" id="PF08386"/>
    </source>
</evidence>
<dbReference type="AlphaFoldDB" id="A0A918ALS5"/>
<feature type="domain" description="Peptidase S33 tripeptidyl aminopeptidase-like C-terminal" evidence="6">
    <location>
        <begin position="385"/>
        <end position="485"/>
    </location>
</feature>
<dbReference type="Pfam" id="PF08386">
    <property type="entry name" value="Abhydrolase_4"/>
    <property type="match status" value="1"/>
</dbReference>
<dbReference type="Gene3D" id="3.40.50.1820">
    <property type="entry name" value="alpha/beta hydrolase"/>
    <property type="match status" value="1"/>
</dbReference>
<keyword evidence="2 4" id="KW-0732">Signal</keyword>
<dbReference type="RefSeq" id="WP_189222712.1">
    <property type="nucleotide sequence ID" value="NZ_BMRG01000003.1"/>
</dbReference>
<keyword evidence="3" id="KW-0378">Hydrolase</keyword>
<dbReference type="InterPro" id="IPR051601">
    <property type="entry name" value="Serine_prot/Carboxylest_S33"/>
</dbReference>
<dbReference type="GO" id="GO:0016787">
    <property type="term" value="F:hydrolase activity"/>
    <property type="evidence" value="ECO:0007669"/>
    <property type="project" value="UniProtKB-KW"/>
</dbReference>
<comment type="caution">
    <text evidence="7">The sequence shown here is derived from an EMBL/GenBank/DDBJ whole genome shotgun (WGS) entry which is preliminary data.</text>
</comment>
<evidence type="ECO:0000313" key="8">
    <source>
        <dbReference type="Proteomes" id="UP000639606"/>
    </source>
</evidence>
<evidence type="ECO:0000256" key="3">
    <source>
        <dbReference type="ARBA" id="ARBA00022801"/>
    </source>
</evidence>
<reference evidence="7" key="2">
    <citation type="submission" date="2020-09" db="EMBL/GenBank/DDBJ databases">
        <authorList>
            <person name="Sun Q."/>
            <person name="Ohkuma M."/>
        </authorList>
    </citation>
    <scope>NUCLEOTIDE SEQUENCE</scope>
    <source>
        <strain evidence="7">JCM 3313</strain>
    </source>
</reference>
<dbReference type="InterPro" id="IPR029058">
    <property type="entry name" value="AB_hydrolase_fold"/>
</dbReference>
<evidence type="ECO:0000259" key="5">
    <source>
        <dbReference type="Pfam" id="PF00561"/>
    </source>
</evidence>
<organism evidence="7 8">
    <name type="scientific">Saccharothrix coeruleofusca</name>
    <dbReference type="NCBI Taxonomy" id="33919"/>
    <lineage>
        <taxon>Bacteria</taxon>
        <taxon>Bacillati</taxon>
        <taxon>Actinomycetota</taxon>
        <taxon>Actinomycetes</taxon>
        <taxon>Pseudonocardiales</taxon>
        <taxon>Pseudonocardiaceae</taxon>
        <taxon>Saccharothrix</taxon>
    </lineage>
</organism>
<dbReference type="InterPro" id="IPR013595">
    <property type="entry name" value="Pept_S33_TAP-like_C"/>
</dbReference>
<dbReference type="InterPro" id="IPR000073">
    <property type="entry name" value="AB_hydrolase_1"/>
</dbReference>
<evidence type="ECO:0000313" key="7">
    <source>
        <dbReference type="EMBL" id="GGP46505.1"/>
    </source>
</evidence>
<dbReference type="PANTHER" id="PTHR43248">
    <property type="entry name" value="2-SUCCINYL-6-HYDROXY-2,4-CYCLOHEXADIENE-1-CARBOXYLATE SYNTHASE"/>
    <property type="match status" value="1"/>
</dbReference>
<feature type="chain" id="PRO_5037848275" evidence="4">
    <location>
        <begin position="23"/>
        <end position="507"/>
    </location>
</feature>
<dbReference type="PANTHER" id="PTHR43248:SF29">
    <property type="entry name" value="TRIPEPTIDYL AMINOPEPTIDASE"/>
    <property type="match status" value="1"/>
</dbReference>
<keyword evidence="8" id="KW-1185">Reference proteome</keyword>
<protein>
    <submittedName>
        <fullName evidence="7">Peptidase</fullName>
    </submittedName>
</protein>
<dbReference type="Pfam" id="PF00561">
    <property type="entry name" value="Abhydrolase_1"/>
    <property type="match status" value="1"/>
</dbReference>
<evidence type="ECO:0000256" key="1">
    <source>
        <dbReference type="ARBA" id="ARBA00010088"/>
    </source>
</evidence>
<comment type="similarity">
    <text evidence="1">Belongs to the peptidase S33 family.</text>
</comment>
<dbReference type="Proteomes" id="UP000639606">
    <property type="component" value="Unassembled WGS sequence"/>
</dbReference>
<name>A0A918ALS5_9PSEU</name>
<dbReference type="SUPFAM" id="SSF53474">
    <property type="entry name" value="alpha/beta-Hydrolases"/>
    <property type="match status" value="1"/>
</dbReference>
<proteinExistence type="inferred from homology"/>
<accession>A0A918ALS5</accession>
<feature type="signal peptide" evidence="4">
    <location>
        <begin position="1"/>
        <end position="22"/>
    </location>
</feature>
<evidence type="ECO:0000256" key="2">
    <source>
        <dbReference type="ARBA" id="ARBA00022729"/>
    </source>
</evidence>
<feature type="domain" description="AB hydrolase-1" evidence="5">
    <location>
        <begin position="89"/>
        <end position="247"/>
    </location>
</feature>